<sequence length="99" mass="11001">MTDNLPDTISQAMAHIEQSPMVKTLAQALVSQLEKQRGAINELLIAKEQGLLTAEEFHIELEREKYITESEMLSVQIATKAQLQHAINSAFNLLLNAAL</sequence>
<organism evidence="1 2">
    <name type="scientific">Vibrio ostreicida</name>
    <dbReference type="NCBI Taxonomy" id="526588"/>
    <lineage>
        <taxon>Bacteria</taxon>
        <taxon>Pseudomonadati</taxon>
        <taxon>Pseudomonadota</taxon>
        <taxon>Gammaproteobacteria</taxon>
        <taxon>Vibrionales</taxon>
        <taxon>Vibrionaceae</taxon>
        <taxon>Vibrio</taxon>
    </lineage>
</organism>
<proteinExistence type="predicted"/>
<accession>A0ABT8BWY4</accession>
<protein>
    <submittedName>
        <fullName evidence="1">Uncharacterized protein</fullName>
    </submittedName>
</protein>
<name>A0ABT8BWY4_9VIBR</name>
<evidence type="ECO:0000313" key="2">
    <source>
        <dbReference type="Proteomes" id="UP001238540"/>
    </source>
</evidence>
<keyword evidence="2" id="KW-1185">Reference proteome</keyword>
<dbReference type="Proteomes" id="UP001238540">
    <property type="component" value="Unassembled WGS sequence"/>
</dbReference>
<dbReference type="RefSeq" id="WP_076585362.1">
    <property type="nucleotide sequence ID" value="NZ_JABEYA020000001.1"/>
</dbReference>
<reference evidence="2" key="1">
    <citation type="journal article" date="2019" name="Int. J. Syst. Evol. Microbiol.">
        <title>The Global Catalogue of Microorganisms (GCM) 10K type strain sequencing project: providing services to taxonomists for standard genome sequencing and annotation.</title>
        <authorList>
            <consortium name="The Broad Institute Genomics Platform"/>
            <consortium name="The Broad Institute Genome Sequencing Center for Infectious Disease"/>
            <person name="Wu L."/>
            <person name="Ma J."/>
        </authorList>
    </citation>
    <scope>NUCLEOTIDE SEQUENCE [LARGE SCALE GENOMIC DNA]</scope>
    <source>
        <strain evidence="2">CECT 7398</strain>
    </source>
</reference>
<comment type="caution">
    <text evidence="1">The sequence shown here is derived from an EMBL/GenBank/DDBJ whole genome shotgun (WGS) entry which is preliminary data.</text>
</comment>
<evidence type="ECO:0000313" key="1">
    <source>
        <dbReference type="EMBL" id="MDN3610583.1"/>
    </source>
</evidence>
<gene>
    <name evidence="1" type="ORF">QWZ16_12800</name>
</gene>
<dbReference type="EMBL" id="JAUFQC010000001">
    <property type="protein sequence ID" value="MDN3610583.1"/>
    <property type="molecule type" value="Genomic_DNA"/>
</dbReference>